<evidence type="ECO:0000256" key="5">
    <source>
        <dbReference type="SAM" id="MobiDB-lite"/>
    </source>
</evidence>
<feature type="transmembrane region" description="Helical" evidence="6">
    <location>
        <begin position="405"/>
        <end position="425"/>
    </location>
</feature>
<feature type="transmembrane region" description="Helical" evidence="6">
    <location>
        <begin position="132"/>
        <end position="153"/>
    </location>
</feature>
<dbReference type="EMBL" id="MK890669">
    <property type="protein sequence ID" value="QFR37174.1"/>
    <property type="molecule type" value="Genomic_DNA"/>
</dbReference>
<feature type="transmembrane region" description="Helical" evidence="6">
    <location>
        <begin position="294"/>
        <end position="320"/>
    </location>
</feature>
<feature type="transmembrane region" description="Helical" evidence="6">
    <location>
        <begin position="190"/>
        <end position="214"/>
    </location>
</feature>
<feature type="transmembrane region" description="Helical" evidence="6">
    <location>
        <begin position="159"/>
        <end position="178"/>
    </location>
</feature>
<keyword evidence="4 6" id="KW-0472">Membrane</keyword>
<feature type="transmembrane region" description="Helical" evidence="6">
    <location>
        <begin position="100"/>
        <end position="120"/>
    </location>
</feature>
<proteinExistence type="predicted"/>
<dbReference type="FunFam" id="1.20.1250.20:FF:000011">
    <property type="entry name" value="MFS multidrug transporter, putative"/>
    <property type="match status" value="1"/>
</dbReference>
<evidence type="ECO:0000256" key="1">
    <source>
        <dbReference type="ARBA" id="ARBA00004141"/>
    </source>
</evidence>
<dbReference type="InterPro" id="IPR020846">
    <property type="entry name" value="MFS_dom"/>
</dbReference>
<feature type="transmembrane region" description="Helical" evidence="6">
    <location>
        <begin position="473"/>
        <end position="493"/>
    </location>
</feature>
<dbReference type="PANTHER" id="PTHR23502:SF190">
    <property type="entry name" value="YALI0F08063P"/>
    <property type="match status" value="1"/>
</dbReference>
<feature type="region of interest" description="Disordered" evidence="5">
    <location>
        <begin position="1"/>
        <end position="23"/>
    </location>
</feature>
<feature type="compositionally biased region" description="Basic and acidic residues" evidence="5">
    <location>
        <begin position="1"/>
        <end position="17"/>
    </location>
</feature>
<dbReference type="Pfam" id="PF07690">
    <property type="entry name" value="MFS_1"/>
    <property type="match status" value="1"/>
</dbReference>
<sequence length="508" mass="56547">MGKPEEDTRTNKVEEGGSSHSQQSIVEDDDMLNFDIDEAGLLTLKADSHLRPTNWVYKKKIYHTILYGIVTFCCQLGSTSLSSIRFSALMEEQFNISREVTLLTGTLYILGIAFGPMCFAPISEVYGRKIGVLVPFIIAGVFTLSTAVCYNVPSLMVLRFLSGFFSGAPIVSAGGVLSDMFSDPSERGQFLAFYALFVSLGPSCGPTISSLLMYSRPNDDIAAWRIPLYFSGLLILVTYIICELTLSETYVPTIMSRHARAMRLSTRNFSIHSPQDTWKLEAKDVVRLHLVRPFAMLCTPIVFVIVLYASYVFGVFYLIINGVPGSMESVRGWSGTVATLPNMAYFMGTWTGCFVNILFAKRYGRKIKENGGVVIPEERFPLMMWLGWLMPAGIFIFAWTNREDIHWIVPCIGIAFMGCGFLILFQGCLNYLVDTYVKYAASAIAANTFLRSIFASSFPLFVKQLFENLGVGWGASVIGFIALGMLPIPFVFYKYGASIRAKRPYKGI</sequence>
<dbReference type="GO" id="GO:0022857">
    <property type="term" value="F:transmembrane transporter activity"/>
    <property type="evidence" value="ECO:0007669"/>
    <property type="project" value="InterPro"/>
</dbReference>
<feature type="domain" description="Major facilitator superfamily (MFS) profile" evidence="7">
    <location>
        <begin position="63"/>
        <end position="502"/>
    </location>
</feature>
<gene>
    <name evidence="8" type="ORF">g5425</name>
</gene>
<comment type="subcellular location">
    <subcellularLocation>
        <location evidence="1">Membrane</location>
        <topology evidence="1">Multi-pass membrane protein</topology>
    </subcellularLocation>
</comment>
<dbReference type="Gene3D" id="1.20.1250.20">
    <property type="entry name" value="MFS general substrate transporter like domains"/>
    <property type="match status" value="1"/>
</dbReference>
<evidence type="ECO:0000259" key="7">
    <source>
        <dbReference type="PROSITE" id="PS50850"/>
    </source>
</evidence>
<dbReference type="CDD" id="cd17323">
    <property type="entry name" value="MFS_Tpo1_MDR_like"/>
    <property type="match status" value="1"/>
</dbReference>
<dbReference type="PANTHER" id="PTHR23502">
    <property type="entry name" value="MAJOR FACILITATOR SUPERFAMILY"/>
    <property type="match status" value="1"/>
</dbReference>
<feature type="transmembrane region" description="Helical" evidence="6">
    <location>
        <begin position="340"/>
        <end position="359"/>
    </location>
</feature>
<reference evidence="8" key="1">
    <citation type="journal article" date="2019" name="Front. Microbiol.">
        <title>An Overview of Genes From Cyberlindnera americana, a Symbiont Yeast Isolated From the Gut of the Bark Beetle Dendroctonus rhizophagus (Curculionidae: Scolytinae), Involved in the Detoxification Process Using Genome and Transcriptome Data.</title>
        <authorList>
            <person name="Soto-Robles L.V."/>
            <person name="Torres-Banda V."/>
            <person name="Rivera-Orduna F.N."/>
            <person name="Curiel-Quesada E."/>
            <person name="Hidalgo-Lara M.E."/>
            <person name="Zuniga G."/>
        </authorList>
    </citation>
    <scope>NUCLEOTIDE SEQUENCE</scope>
    <source>
        <strain evidence="8">ChDrAdgY46</strain>
    </source>
</reference>
<keyword evidence="3 6" id="KW-1133">Transmembrane helix</keyword>
<dbReference type="AlphaFoldDB" id="A0A5P8N8P3"/>
<dbReference type="SUPFAM" id="SSF103473">
    <property type="entry name" value="MFS general substrate transporter"/>
    <property type="match status" value="1"/>
</dbReference>
<keyword evidence="2 6" id="KW-0812">Transmembrane</keyword>
<evidence type="ECO:0000256" key="2">
    <source>
        <dbReference type="ARBA" id="ARBA00022692"/>
    </source>
</evidence>
<dbReference type="PROSITE" id="PS50850">
    <property type="entry name" value="MFS"/>
    <property type="match status" value="1"/>
</dbReference>
<dbReference type="InterPro" id="IPR011701">
    <property type="entry name" value="MFS"/>
</dbReference>
<feature type="transmembrane region" description="Helical" evidence="6">
    <location>
        <begin position="65"/>
        <end position="88"/>
    </location>
</feature>
<accession>A0A5P8N8P3</accession>
<organism evidence="8">
    <name type="scientific">Cyberlindnera americana</name>
    <dbReference type="NCBI Taxonomy" id="36016"/>
    <lineage>
        <taxon>Eukaryota</taxon>
        <taxon>Fungi</taxon>
        <taxon>Dikarya</taxon>
        <taxon>Ascomycota</taxon>
        <taxon>Saccharomycotina</taxon>
        <taxon>Saccharomycetes</taxon>
        <taxon>Phaffomycetales</taxon>
        <taxon>Phaffomycetaceae</taxon>
        <taxon>Cyberlindnera</taxon>
    </lineage>
</organism>
<feature type="transmembrane region" description="Helical" evidence="6">
    <location>
        <begin position="226"/>
        <end position="246"/>
    </location>
</feature>
<evidence type="ECO:0000256" key="4">
    <source>
        <dbReference type="ARBA" id="ARBA00023136"/>
    </source>
</evidence>
<feature type="transmembrane region" description="Helical" evidence="6">
    <location>
        <begin position="437"/>
        <end position="461"/>
    </location>
</feature>
<feature type="transmembrane region" description="Helical" evidence="6">
    <location>
        <begin position="380"/>
        <end position="399"/>
    </location>
</feature>
<protein>
    <submittedName>
        <fullName evidence="8">MFS transporter</fullName>
    </submittedName>
</protein>
<name>A0A5P8N8P3_9ASCO</name>
<dbReference type="GO" id="GO:0005886">
    <property type="term" value="C:plasma membrane"/>
    <property type="evidence" value="ECO:0007669"/>
    <property type="project" value="TreeGrafter"/>
</dbReference>
<evidence type="ECO:0000313" key="8">
    <source>
        <dbReference type="EMBL" id="QFR37174.1"/>
    </source>
</evidence>
<evidence type="ECO:0000256" key="6">
    <source>
        <dbReference type="SAM" id="Phobius"/>
    </source>
</evidence>
<evidence type="ECO:0000256" key="3">
    <source>
        <dbReference type="ARBA" id="ARBA00022989"/>
    </source>
</evidence>
<dbReference type="InterPro" id="IPR036259">
    <property type="entry name" value="MFS_trans_sf"/>
</dbReference>